<feature type="region of interest" description="Disordered" evidence="1">
    <location>
        <begin position="1"/>
        <end position="32"/>
    </location>
</feature>
<evidence type="ECO:0000313" key="3">
    <source>
        <dbReference type="Proteomes" id="UP000244755"/>
    </source>
</evidence>
<dbReference type="KEGG" id="mee:DA075_31615"/>
<name>A0A2R4WV82_9HYPH</name>
<organism evidence="2 3">
    <name type="scientific">Methylobacterium currus</name>
    <dbReference type="NCBI Taxonomy" id="2051553"/>
    <lineage>
        <taxon>Bacteria</taxon>
        <taxon>Pseudomonadati</taxon>
        <taxon>Pseudomonadota</taxon>
        <taxon>Alphaproteobacteria</taxon>
        <taxon>Hyphomicrobiales</taxon>
        <taxon>Methylobacteriaceae</taxon>
        <taxon>Methylobacterium</taxon>
    </lineage>
</organism>
<dbReference type="AlphaFoldDB" id="A0A2R4WV82"/>
<keyword evidence="3" id="KW-1185">Reference proteome</keyword>
<reference evidence="2 3" key="1">
    <citation type="submission" date="2018-04" db="EMBL/GenBank/DDBJ databases">
        <title>Methylobacterium sp. PR1016A genome.</title>
        <authorList>
            <person name="Park W."/>
        </authorList>
    </citation>
    <scope>NUCLEOTIDE SEQUENCE [LARGE SCALE GENOMIC DNA]</scope>
    <source>
        <strain evidence="2 3">PR1016A</strain>
    </source>
</reference>
<dbReference type="RefSeq" id="WP_099957103.1">
    <property type="nucleotide sequence ID" value="NZ_CP028844.1"/>
</dbReference>
<evidence type="ECO:0000256" key="1">
    <source>
        <dbReference type="SAM" id="MobiDB-lite"/>
    </source>
</evidence>
<protein>
    <submittedName>
        <fullName evidence="2">Uncharacterized protein</fullName>
    </submittedName>
</protein>
<dbReference type="Proteomes" id="UP000244755">
    <property type="component" value="Chromosome 2"/>
</dbReference>
<proteinExistence type="predicted"/>
<dbReference type="EMBL" id="CP028844">
    <property type="protein sequence ID" value="AWB25441.1"/>
    <property type="molecule type" value="Genomic_DNA"/>
</dbReference>
<accession>A0A2R4WV82</accession>
<evidence type="ECO:0000313" key="2">
    <source>
        <dbReference type="EMBL" id="AWB25441.1"/>
    </source>
</evidence>
<gene>
    <name evidence="2" type="ORF">DA075_31615</name>
</gene>
<dbReference type="OrthoDB" id="8000361at2"/>
<sequence length="133" mass="14908">MGEAAIDISGQERSGPDLKERSGPNLDGRTGPDFDLVRRLLLPPGWLGPRPYRLPPPDEEEMEEIDDLVAHLEAENKVMKAVLRSEREAAAELRAQVAALTIQQAQGEDTQEDLRADRDRWASLVERLLFAPR</sequence>